<dbReference type="CDD" id="cd05403">
    <property type="entry name" value="NT_KNTase_like"/>
    <property type="match status" value="1"/>
</dbReference>
<name>A0A926EH48_9FIRM</name>
<dbReference type="SUPFAM" id="SSF81301">
    <property type="entry name" value="Nucleotidyltransferase"/>
    <property type="match status" value="1"/>
</dbReference>
<proteinExistence type="predicted"/>
<dbReference type="RefSeq" id="WP_177670993.1">
    <property type="nucleotide sequence ID" value="NZ_JACRSY010000003.1"/>
</dbReference>
<dbReference type="InterPro" id="IPR043519">
    <property type="entry name" value="NT_sf"/>
</dbReference>
<evidence type="ECO:0000313" key="3">
    <source>
        <dbReference type="Proteomes" id="UP000655830"/>
    </source>
</evidence>
<organism evidence="2 3">
    <name type="scientific">Zhenhengia yiwuensis</name>
    <dbReference type="NCBI Taxonomy" id="2763666"/>
    <lineage>
        <taxon>Bacteria</taxon>
        <taxon>Bacillati</taxon>
        <taxon>Bacillota</taxon>
        <taxon>Clostridia</taxon>
        <taxon>Lachnospirales</taxon>
        <taxon>Lachnospiraceae</taxon>
        <taxon>Zhenhengia</taxon>
    </lineage>
</organism>
<dbReference type="InterPro" id="IPR041633">
    <property type="entry name" value="Polbeta"/>
</dbReference>
<reference evidence="2" key="1">
    <citation type="submission" date="2020-08" db="EMBL/GenBank/DDBJ databases">
        <title>Genome public.</title>
        <authorList>
            <person name="Liu C."/>
            <person name="Sun Q."/>
        </authorList>
    </citation>
    <scope>NUCLEOTIDE SEQUENCE</scope>
    <source>
        <strain evidence="2">NSJ-12</strain>
    </source>
</reference>
<evidence type="ECO:0000259" key="1">
    <source>
        <dbReference type="Pfam" id="PF18765"/>
    </source>
</evidence>
<protein>
    <submittedName>
        <fullName evidence="2">Nucleotidyltransferase domain-containing protein</fullName>
    </submittedName>
</protein>
<feature type="domain" description="Polymerase beta nucleotidyltransferase" evidence="1">
    <location>
        <begin position="17"/>
        <end position="90"/>
    </location>
</feature>
<accession>A0A926EH48</accession>
<dbReference type="Gene3D" id="3.30.460.10">
    <property type="entry name" value="Beta Polymerase, domain 2"/>
    <property type="match status" value="1"/>
</dbReference>
<dbReference type="AlphaFoldDB" id="A0A926EH48"/>
<dbReference type="Proteomes" id="UP000655830">
    <property type="component" value="Unassembled WGS sequence"/>
</dbReference>
<evidence type="ECO:0000313" key="2">
    <source>
        <dbReference type="EMBL" id="MBC8578367.1"/>
    </source>
</evidence>
<keyword evidence="3" id="KW-1185">Reference proteome</keyword>
<gene>
    <name evidence="2" type="ORF">H8718_02265</name>
</gene>
<dbReference type="Pfam" id="PF18765">
    <property type="entry name" value="Polbeta"/>
    <property type="match status" value="1"/>
</dbReference>
<sequence length="119" mass="14302">MLDIPEIYQKRLKEVYNYFNQKQFDIYEIYLFGGYARKQIKDTSDIDLLFLIDEVVAPKKAKHLRMDICEEYEEYVKYAYEVDVKIYGKARFYELASRLSFESEIAKYMMPLKEAVGCE</sequence>
<dbReference type="EMBL" id="JACRSY010000003">
    <property type="protein sequence ID" value="MBC8578367.1"/>
    <property type="molecule type" value="Genomic_DNA"/>
</dbReference>
<comment type="caution">
    <text evidence="2">The sequence shown here is derived from an EMBL/GenBank/DDBJ whole genome shotgun (WGS) entry which is preliminary data.</text>
</comment>